<dbReference type="InterPro" id="IPR006314">
    <property type="entry name" value="Dyp_peroxidase"/>
</dbReference>
<evidence type="ECO:0000313" key="8">
    <source>
        <dbReference type="Proteomes" id="UP000198507"/>
    </source>
</evidence>
<sequence length="450" mass="49467">MRIQFDNVQGVVVHLYRRPAARHLLLRFGGEAGARTFVRRLLPRITMADRSPDSAPDPLLNLGITAAGLRALGVPESVLATLDAVYRKGPDPGPLGDVPGSRSDPAHWWEGQFTTQDVHCIVHLHTRSKDALQLPSTEIRDLARSAGVTELIPREDGTVLDAHSLGGRKLHFGYTDGISHPDISWDDASATPGQQDFRHFLLGYPTTPISSAPPPGPAADLVRDSSYGAFRWVHQDVATFNEFLHTHGPELFPQLPQVDAEELLAAKLMGRWRDGTPLVLSPDRPDPTLAAANDFGYGQQDPHGYRCPFSAHIRVVNPRDQQLDSVVVEGVPSVIRRGMPYGPPLESAQDDGADRGIIGLFLCSDLRRQVYTLTDWMKQNDFSPVYDSNRRVQDPLMGNRAAPGTEPTFILPGESGTTTIRELPDFVHTKGTALLLYPSKRTLHEVAVQP</sequence>
<reference evidence="8" key="1">
    <citation type="submission" date="2016-10" db="EMBL/GenBank/DDBJ databases">
        <authorList>
            <person name="Varghese N."/>
            <person name="Submissions S."/>
        </authorList>
    </citation>
    <scope>NUCLEOTIDE SEQUENCE [LARGE SCALE GENOMIC DNA]</scope>
    <source>
        <strain evidence="8">DSM 44209</strain>
    </source>
</reference>
<comment type="cofactor">
    <cofactor evidence="1">
        <name>heme b</name>
        <dbReference type="ChEBI" id="CHEBI:60344"/>
    </cofactor>
</comment>
<evidence type="ECO:0000256" key="4">
    <source>
        <dbReference type="ARBA" id="ARBA00023002"/>
    </source>
</evidence>
<dbReference type="GO" id="GO:0004601">
    <property type="term" value="F:peroxidase activity"/>
    <property type="evidence" value="ECO:0007669"/>
    <property type="project" value="UniProtKB-KW"/>
</dbReference>
<organism evidence="7 8">
    <name type="scientific">Geodermatophilus poikilotrophus</name>
    <dbReference type="NCBI Taxonomy" id="1333667"/>
    <lineage>
        <taxon>Bacteria</taxon>
        <taxon>Bacillati</taxon>
        <taxon>Actinomycetota</taxon>
        <taxon>Actinomycetes</taxon>
        <taxon>Geodermatophilales</taxon>
        <taxon>Geodermatophilaceae</taxon>
        <taxon>Geodermatophilus</taxon>
    </lineage>
</organism>
<proteinExistence type="inferred from homology"/>
<name>A0A1H9YZ11_9ACTN</name>
<dbReference type="GO" id="GO:0020037">
    <property type="term" value="F:heme binding"/>
    <property type="evidence" value="ECO:0007669"/>
    <property type="project" value="InterPro"/>
</dbReference>
<dbReference type="Proteomes" id="UP000198507">
    <property type="component" value="Unassembled WGS sequence"/>
</dbReference>
<gene>
    <name evidence="7" type="ORF">SAMN04488546_0346</name>
</gene>
<evidence type="ECO:0000256" key="3">
    <source>
        <dbReference type="ARBA" id="ARBA00022723"/>
    </source>
</evidence>
<keyword evidence="8" id="KW-1185">Reference proteome</keyword>
<dbReference type="EMBL" id="FOIE01000001">
    <property type="protein sequence ID" value="SES74430.1"/>
    <property type="molecule type" value="Genomic_DNA"/>
</dbReference>
<comment type="similarity">
    <text evidence="6">Belongs to the DyP-type peroxidase family.</text>
</comment>
<dbReference type="PROSITE" id="PS51404">
    <property type="entry name" value="DYP_PEROXIDASE"/>
    <property type="match status" value="1"/>
</dbReference>
<protein>
    <submittedName>
        <fullName evidence="7">Deferrochelatase/peroxidase EfeB</fullName>
    </submittedName>
</protein>
<keyword evidence="4" id="KW-0560">Oxidoreductase</keyword>
<dbReference type="GO" id="GO:0005829">
    <property type="term" value="C:cytosol"/>
    <property type="evidence" value="ECO:0007669"/>
    <property type="project" value="TreeGrafter"/>
</dbReference>
<evidence type="ECO:0000256" key="5">
    <source>
        <dbReference type="ARBA" id="ARBA00023004"/>
    </source>
</evidence>
<dbReference type="PANTHER" id="PTHR30521:SF5">
    <property type="entry name" value="BLR4509 PROTEIN"/>
    <property type="match status" value="1"/>
</dbReference>
<dbReference type="GO" id="GO:0046872">
    <property type="term" value="F:metal ion binding"/>
    <property type="evidence" value="ECO:0007669"/>
    <property type="project" value="UniProtKB-KW"/>
</dbReference>
<evidence type="ECO:0000313" key="7">
    <source>
        <dbReference type="EMBL" id="SES74430.1"/>
    </source>
</evidence>
<dbReference type="PANTHER" id="PTHR30521">
    <property type="entry name" value="DEFERROCHELATASE/PEROXIDASE"/>
    <property type="match status" value="1"/>
</dbReference>
<keyword evidence="2 7" id="KW-0575">Peroxidase</keyword>
<accession>A0A1H9YZ11</accession>
<keyword evidence="3" id="KW-0479">Metal-binding</keyword>
<dbReference type="InterPro" id="IPR011008">
    <property type="entry name" value="Dimeric_a/b-barrel"/>
</dbReference>
<evidence type="ECO:0000256" key="6">
    <source>
        <dbReference type="ARBA" id="ARBA00025737"/>
    </source>
</evidence>
<evidence type="ECO:0000256" key="2">
    <source>
        <dbReference type="ARBA" id="ARBA00022559"/>
    </source>
</evidence>
<keyword evidence="5" id="KW-0408">Iron</keyword>
<evidence type="ECO:0000256" key="1">
    <source>
        <dbReference type="ARBA" id="ARBA00001970"/>
    </source>
</evidence>
<dbReference type="SUPFAM" id="SSF54909">
    <property type="entry name" value="Dimeric alpha+beta barrel"/>
    <property type="match status" value="1"/>
</dbReference>
<dbReference type="OrthoDB" id="236246at2"/>
<dbReference type="AlphaFoldDB" id="A0A1H9YZ11"/>
<dbReference type="RefSeq" id="WP_091438142.1">
    <property type="nucleotide sequence ID" value="NZ_FOIE01000001.1"/>
</dbReference>